<dbReference type="GO" id="GO:0005829">
    <property type="term" value="C:cytosol"/>
    <property type="evidence" value="ECO:0007669"/>
    <property type="project" value="TreeGrafter"/>
</dbReference>
<accession>A0A7W8EG83</accession>
<evidence type="ECO:0000256" key="3">
    <source>
        <dbReference type="ARBA" id="ARBA00040298"/>
    </source>
</evidence>
<dbReference type="RefSeq" id="WP_184962546.1">
    <property type="nucleotide sequence ID" value="NZ_JACHIN010000004.1"/>
</dbReference>
<sequence>MRYDAVIVGAGHNGLVAAAYLARAGRRVLVLERLAYVGGLAISAQAFPGVEARLSRYSYLVSLLPTKIVTDLGLRIELRRRRYASYTPVGQTGLLVDNEDAGRTEESFRAVTGGAQDYRAWREFYGMTAEVAQALAPTLLGPLPSAREVERLVGARAWGEMFAEPIGRAVEARFRDDTVRGVVLTDALIGTFADPAADLLANRCFLYHVVGDGTGEWNVPVGGMGAVSGALATAAREAGAGIRTGAEVIGIDPEAGEVTFRLGEAEHVVSAERVLANVPPAVLDRLLGREPETPEGAQLKVNMVLRRLPRLKDTGVEPHAAFSGTFHINESQEQLARAFAQAARGEIPALPPAEVYCHSLTDRSILGQDGETMTLFGLHMPARLFRDDPEKSRREALDATLRSIDSVLAEPIEDCLATTPDGEPCLEAKTPVDLENEAGLPGGHIFHRDLSWPYADEGGWGVETGHPRLLLCGAGARRGGGVSGIPGHNAAMSLLT</sequence>
<dbReference type="Pfam" id="PF01593">
    <property type="entry name" value="Amino_oxidase"/>
    <property type="match status" value="1"/>
</dbReference>
<comment type="caution">
    <text evidence="5">The sequence shown here is derived from an EMBL/GenBank/DDBJ whole genome shotgun (WGS) entry which is preliminary data.</text>
</comment>
<keyword evidence="6" id="KW-1185">Reference proteome</keyword>
<protein>
    <recommendedName>
        <fullName evidence="3">Pyridine nucleotide-disulfide oxidoreductase domain-containing protein 2</fullName>
    </recommendedName>
</protein>
<evidence type="ECO:0000313" key="5">
    <source>
        <dbReference type="EMBL" id="MBB5078116.1"/>
    </source>
</evidence>
<dbReference type="GO" id="GO:0016491">
    <property type="term" value="F:oxidoreductase activity"/>
    <property type="evidence" value="ECO:0007669"/>
    <property type="project" value="InterPro"/>
</dbReference>
<comment type="function">
    <text evidence="1">Probable oxidoreductase that may play a role as regulator of mitochondrial function.</text>
</comment>
<dbReference type="AlphaFoldDB" id="A0A7W8EG83"/>
<evidence type="ECO:0000256" key="1">
    <source>
        <dbReference type="ARBA" id="ARBA00037217"/>
    </source>
</evidence>
<dbReference type="PANTHER" id="PTHR10668:SF103">
    <property type="entry name" value="PYRIDINE NUCLEOTIDE-DISULFIDE OXIDOREDUCTASE DOMAIN-CONTAINING PROTEIN 2"/>
    <property type="match status" value="1"/>
</dbReference>
<gene>
    <name evidence="5" type="ORF">HNR40_003591</name>
</gene>
<dbReference type="Pfam" id="PF13450">
    <property type="entry name" value="NAD_binding_8"/>
    <property type="match status" value="1"/>
</dbReference>
<organism evidence="5 6">
    <name type="scientific">Nonomuraea endophytica</name>
    <dbReference type="NCBI Taxonomy" id="714136"/>
    <lineage>
        <taxon>Bacteria</taxon>
        <taxon>Bacillati</taxon>
        <taxon>Actinomycetota</taxon>
        <taxon>Actinomycetes</taxon>
        <taxon>Streptosporangiales</taxon>
        <taxon>Streptosporangiaceae</taxon>
        <taxon>Nonomuraea</taxon>
    </lineage>
</organism>
<dbReference type="EMBL" id="JACHIN010000004">
    <property type="protein sequence ID" value="MBB5078116.1"/>
    <property type="molecule type" value="Genomic_DNA"/>
</dbReference>
<proteinExistence type="predicted"/>
<evidence type="ECO:0000259" key="4">
    <source>
        <dbReference type="Pfam" id="PF01593"/>
    </source>
</evidence>
<dbReference type="InterPro" id="IPR036188">
    <property type="entry name" value="FAD/NAD-bd_sf"/>
</dbReference>
<dbReference type="SUPFAM" id="SSF51905">
    <property type="entry name" value="FAD/NAD(P)-binding domain"/>
    <property type="match status" value="1"/>
</dbReference>
<evidence type="ECO:0000313" key="6">
    <source>
        <dbReference type="Proteomes" id="UP000568380"/>
    </source>
</evidence>
<dbReference type="PANTHER" id="PTHR10668">
    <property type="entry name" value="PHYTOENE DEHYDROGENASE"/>
    <property type="match status" value="1"/>
</dbReference>
<dbReference type="InterPro" id="IPR002937">
    <property type="entry name" value="Amino_oxidase"/>
</dbReference>
<name>A0A7W8EG83_9ACTN</name>
<evidence type="ECO:0000256" key="2">
    <source>
        <dbReference type="ARBA" id="ARBA00038825"/>
    </source>
</evidence>
<reference evidence="5 6" key="1">
    <citation type="submission" date="2020-08" db="EMBL/GenBank/DDBJ databases">
        <title>Genomic Encyclopedia of Type Strains, Phase IV (KMG-IV): sequencing the most valuable type-strain genomes for metagenomic binning, comparative biology and taxonomic classification.</title>
        <authorList>
            <person name="Goeker M."/>
        </authorList>
    </citation>
    <scope>NUCLEOTIDE SEQUENCE [LARGE SCALE GENOMIC DNA]</scope>
    <source>
        <strain evidence="5 6">DSM 45385</strain>
    </source>
</reference>
<feature type="domain" description="Amine oxidase" evidence="4">
    <location>
        <begin position="203"/>
        <end position="409"/>
    </location>
</feature>
<dbReference type="Gene3D" id="3.50.50.60">
    <property type="entry name" value="FAD/NAD(P)-binding domain"/>
    <property type="match status" value="2"/>
</dbReference>
<comment type="subunit">
    <text evidence="2">Interacts with COX5B; this interaction may contribute to localize PYROXD2 to the inner face of the inner mitochondrial membrane.</text>
</comment>
<dbReference type="Proteomes" id="UP000568380">
    <property type="component" value="Unassembled WGS sequence"/>
</dbReference>